<evidence type="ECO:0000256" key="3">
    <source>
        <dbReference type="ARBA" id="ARBA00016614"/>
    </source>
</evidence>
<keyword evidence="8" id="KW-1185">Reference proteome</keyword>
<evidence type="ECO:0000256" key="2">
    <source>
        <dbReference type="ARBA" id="ARBA00007328"/>
    </source>
</evidence>
<evidence type="ECO:0000256" key="1">
    <source>
        <dbReference type="ARBA" id="ARBA00004906"/>
    </source>
</evidence>
<reference evidence="8" key="1">
    <citation type="journal article" date="2016" name="Nat. Commun.">
        <title>The channel catfish genome sequence provides insights into the evolution of scale formation in teleosts.</title>
        <authorList>
            <person name="Liu Z."/>
            <person name="Liu S."/>
            <person name="Yao J."/>
            <person name="Bao L."/>
            <person name="Zhang J."/>
            <person name="Li Y."/>
            <person name="Jiang C."/>
            <person name="Sun L."/>
            <person name="Wang R."/>
            <person name="Zhang Y."/>
            <person name="Zhou T."/>
            <person name="Zeng Q."/>
            <person name="Fu Q."/>
            <person name="Gao S."/>
            <person name="Li N."/>
            <person name="Koren S."/>
            <person name="Jiang Y."/>
            <person name="Zimin A."/>
            <person name="Xu P."/>
            <person name="Phillippy A.M."/>
            <person name="Geng X."/>
            <person name="Song L."/>
            <person name="Sun F."/>
            <person name="Li C."/>
            <person name="Wang X."/>
            <person name="Chen A."/>
            <person name="Jin Y."/>
            <person name="Yuan Z."/>
            <person name="Yang Y."/>
            <person name="Tan S."/>
            <person name="Peatman E."/>
            <person name="Lu J."/>
            <person name="Qin Z."/>
            <person name="Dunham R."/>
            <person name="Li Z."/>
            <person name="Sonstegard T."/>
            <person name="Feng J."/>
            <person name="Danzmann R.G."/>
            <person name="Schroeder S."/>
            <person name="Scheffler B."/>
            <person name="Duke M.V."/>
            <person name="Ballard L."/>
            <person name="Kucuktas H."/>
            <person name="Kaltenboeck L."/>
            <person name="Liu H."/>
            <person name="Armbruster J."/>
            <person name="Xie Y."/>
            <person name="Kirby M.L."/>
            <person name="Tian Y."/>
            <person name="Flanagan M.E."/>
            <person name="Mu W."/>
            <person name="Waldbieser G.C."/>
        </authorList>
    </citation>
    <scope>NUCLEOTIDE SEQUENCE [LARGE SCALE GENOMIC DNA]</scope>
    <source>
        <strain evidence="8">SDA103</strain>
    </source>
</reference>
<evidence type="ECO:0000256" key="4">
    <source>
        <dbReference type="ARBA" id="ARBA00022786"/>
    </source>
</evidence>
<dbReference type="InterPro" id="IPR001810">
    <property type="entry name" value="F-box_dom"/>
</dbReference>
<evidence type="ECO:0000259" key="7">
    <source>
        <dbReference type="PROSITE" id="PS50188"/>
    </source>
</evidence>
<dbReference type="SMART" id="SM00256">
    <property type="entry name" value="FBOX"/>
    <property type="match status" value="1"/>
</dbReference>
<name>A0A9F7R946_ICTPU</name>
<dbReference type="GO" id="GO:0016567">
    <property type="term" value="P:protein ubiquitination"/>
    <property type="evidence" value="ECO:0007669"/>
    <property type="project" value="UniProtKB-ARBA"/>
</dbReference>
<dbReference type="CTD" id="200933"/>
<dbReference type="Gene3D" id="2.60.120.920">
    <property type="match status" value="1"/>
</dbReference>
<dbReference type="SUPFAM" id="SSF81383">
    <property type="entry name" value="F-box domain"/>
    <property type="match status" value="1"/>
</dbReference>
<dbReference type="InterPro" id="IPR001870">
    <property type="entry name" value="B30.2/SPRY"/>
</dbReference>
<dbReference type="AlphaFoldDB" id="A0A9F7R946"/>
<dbReference type="CDD" id="cd12907">
    <property type="entry name" value="SPRY_Fbox"/>
    <property type="match status" value="1"/>
</dbReference>
<comment type="pathway">
    <text evidence="1">Protein modification; protein ubiquitination.</text>
</comment>
<dbReference type="InterPro" id="IPR043136">
    <property type="entry name" value="B30.2/SPRY_sf"/>
</dbReference>
<comment type="similarity">
    <text evidence="2">Belongs to the FBXO45/Fsn family.</text>
</comment>
<dbReference type="Pfam" id="PF12937">
    <property type="entry name" value="F-box-like"/>
    <property type="match status" value="1"/>
</dbReference>
<evidence type="ECO:0000256" key="5">
    <source>
        <dbReference type="ARBA" id="ARBA00029979"/>
    </source>
</evidence>
<protein>
    <recommendedName>
        <fullName evidence="3">F-box/SPRY domain-containing protein 1</fullName>
    </recommendedName>
    <alternativeName>
        <fullName evidence="5">F-box only protein 45</fullName>
    </alternativeName>
</protein>
<accession>A0A9F7R946</accession>
<proteinExistence type="inferred from homology"/>
<organism evidence="8 9">
    <name type="scientific">Ictalurus punctatus</name>
    <name type="common">Channel catfish</name>
    <name type="synonym">Silurus punctatus</name>
    <dbReference type="NCBI Taxonomy" id="7998"/>
    <lineage>
        <taxon>Eukaryota</taxon>
        <taxon>Metazoa</taxon>
        <taxon>Chordata</taxon>
        <taxon>Craniata</taxon>
        <taxon>Vertebrata</taxon>
        <taxon>Euteleostomi</taxon>
        <taxon>Actinopterygii</taxon>
        <taxon>Neopterygii</taxon>
        <taxon>Teleostei</taxon>
        <taxon>Ostariophysi</taxon>
        <taxon>Siluriformes</taxon>
        <taxon>Ictaluridae</taxon>
        <taxon>Ictalurus</taxon>
    </lineage>
</organism>
<dbReference type="PROSITE" id="PS50181">
    <property type="entry name" value="FBOX"/>
    <property type="match status" value="1"/>
</dbReference>
<dbReference type="InterPro" id="IPR035784">
    <property type="entry name" value="SPRY_FBXO45"/>
</dbReference>
<dbReference type="InterPro" id="IPR050672">
    <property type="entry name" value="FBXO45-Fsn/SPSB_families"/>
</dbReference>
<dbReference type="Pfam" id="PF00622">
    <property type="entry name" value="SPRY"/>
    <property type="match status" value="1"/>
</dbReference>
<dbReference type="GeneID" id="108265126"/>
<dbReference type="CDD" id="cd22111">
    <property type="entry name" value="F-box_FBXO45"/>
    <property type="match status" value="1"/>
</dbReference>
<reference evidence="9" key="2">
    <citation type="submission" date="2025-08" db="UniProtKB">
        <authorList>
            <consortium name="RefSeq"/>
        </authorList>
    </citation>
    <scope>IDENTIFICATION</scope>
    <source>
        <tissue evidence="9">Blood</tissue>
    </source>
</reference>
<dbReference type="GO" id="GO:0060386">
    <property type="term" value="P:synapse assembly involved in innervation"/>
    <property type="evidence" value="ECO:0007669"/>
    <property type="project" value="TreeGrafter"/>
</dbReference>
<dbReference type="OrthoDB" id="2398163at2759"/>
<dbReference type="SUPFAM" id="SSF49899">
    <property type="entry name" value="Concanavalin A-like lectins/glucanases"/>
    <property type="match status" value="1"/>
</dbReference>
<dbReference type="SMART" id="SM00449">
    <property type="entry name" value="SPRY"/>
    <property type="match status" value="1"/>
</dbReference>
<dbReference type="GO" id="GO:0019005">
    <property type="term" value="C:SCF ubiquitin ligase complex"/>
    <property type="evidence" value="ECO:0007669"/>
    <property type="project" value="TreeGrafter"/>
</dbReference>
<evidence type="ECO:0000313" key="8">
    <source>
        <dbReference type="Proteomes" id="UP000221080"/>
    </source>
</evidence>
<dbReference type="Proteomes" id="UP000221080">
    <property type="component" value="Chromosome 1"/>
</dbReference>
<gene>
    <name evidence="9" type="primary">fbxo45</name>
</gene>
<dbReference type="InterPro" id="IPR036047">
    <property type="entry name" value="F-box-like_dom_sf"/>
</dbReference>
<feature type="domain" description="F-box" evidence="6">
    <location>
        <begin position="28"/>
        <end position="76"/>
    </location>
</feature>
<dbReference type="Gene3D" id="1.20.1280.50">
    <property type="match status" value="1"/>
</dbReference>
<dbReference type="GO" id="GO:0043161">
    <property type="term" value="P:proteasome-mediated ubiquitin-dependent protein catabolic process"/>
    <property type="evidence" value="ECO:0007669"/>
    <property type="project" value="TreeGrafter"/>
</dbReference>
<dbReference type="InterPro" id="IPR013320">
    <property type="entry name" value="ConA-like_dom_sf"/>
</dbReference>
<dbReference type="RefSeq" id="XP_053535747.1">
    <property type="nucleotide sequence ID" value="XM_053679772.1"/>
</dbReference>
<dbReference type="PANTHER" id="PTHR12245">
    <property type="entry name" value="SPRY DOMAIN CONTAINING SOCS BOX PROTEIN"/>
    <property type="match status" value="1"/>
</dbReference>
<evidence type="ECO:0000313" key="9">
    <source>
        <dbReference type="RefSeq" id="XP_053535747.1"/>
    </source>
</evidence>
<dbReference type="PROSITE" id="PS50188">
    <property type="entry name" value="B302_SPRY"/>
    <property type="match status" value="1"/>
</dbReference>
<dbReference type="FunFam" id="1.20.1280.50:FF:000024">
    <property type="entry name" value="F-box/SPRY domain-containing protein 1"/>
    <property type="match status" value="1"/>
</dbReference>
<dbReference type="InterPro" id="IPR003877">
    <property type="entry name" value="SPRY_dom"/>
</dbReference>
<feature type="domain" description="B30.2/SPRY" evidence="7">
    <location>
        <begin position="86"/>
        <end position="309"/>
    </location>
</feature>
<sequence>MSGVAAAAVASVGGSGAGSGSGAACGASGVAGRLPSRVLEHIFSYLELSDLMRCSLVCWHWNNCLADENSEVWRSQCTRLLSEEALRSDILCNLATYKGKLKSFQHALSSHDCSRNVYVKKNGFTLHRNPIAQSTDGARAKIGFTEGRHAWEIWWEGPLGTVAVIGIATKRAPMQCQGYVALLGSDDQSWGWNLVDNNLLHNGEVNGNFPQCNNAPKYQWHLSMSVGHIRQQVTSQSSKLMCWKQEKWANIGERIRVILDMDDKTLAFERGFEFLGVAFRGLPKTCLFPAVSAVYGNTEVTMVYLGKPLDG</sequence>
<evidence type="ECO:0000259" key="6">
    <source>
        <dbReference type="PROSITE" id="PS50181"/>
    </source>
</evidence>
<dbReference type="GO" id="GO:0045202">
    <property type="term" value="C:synapse"/>
    <property type="evidence" value="ECO:0007669"/>
    <property type="project" value="TreeGrafter"/>
</dbReference>
<dbReference type="PANTHER" id="PTHR12245:SF7">
    <property type="entry name" value="F-BOX_SPRY DOMAIN-CONTAINING PROTEIN 1"/>
    <property type="match status" value="1"/>
</dbReference>
<keyword evidence="4" id="KW-0833">Ubl conjugation pathway</keyword>